<feature type="transmembrane region" description="Helical" evidence="8">
    <location>
        <begin position="204"/>
        <end position="229"/>
    </location>
</feature>
<gene>
    <name evidence="10" type="ORF">UCRPA7_2187</name>
</gene>
<feature type="transmembrane region" description="Helical" evidence="8">
    <location>
        <begin position="116"/>
        <end position="138"/>
    </location>
</feature>
<feature type="transmembrane region" description="Helical" evidence="8">
    <location>
        <begin position="235"/>
        <end position="254"/>
    </location>
</feature>
<reference evidence="11" key="1">
    <citation type="journal article" date="2013" name="Genome Announc.">
        <title>Draft genome sequence of the ascomycete Phaeoacremonium aleophilum strain UCR-PA7, a causal agent of the esca disease complex in grapevines.</title>
        <authorList>
            <person name="Blanco-Ulate B."/>
            <person name="Rolshausen P."/>
            <person name="Cantu D."/>
        </authorList>
    </citation>
    <scope>NUCLEOTIDE SEQUENCE [LARGE SCALE GENOMIC DNA]</scope>
    <source>
        <strain evidence="11">UCR-PA7</strain>
    </source>
</reference>
<dbReference type="Proteomes" id="UP000014074">
    <property type="component" value="Unassembled WGS sequence"/>
</dbReference>
<feature type="transmembrane region" description="Helical" evidence="8">
    <location>
        <begin position="380"/>
        <end position="401"/>
    </location>
</feature>
<sequence>MDSIRDSKEVERLPIPDSDESTLQEPPEEHIHPLESRLSRAQSRAGRHDPEKEGELNSNDSRKEQQQETARQITGLKWVLVCLSLYISTFLYGLDTTIAADVQGAVVEQFGHVEQLAWIGAGFPLGSVAVILPLGALYTSFNMKWVYIASLLVFEAGSALCGAAPDMNAMIVGRVIAGMGGSGAYLGALNYISAVTSPKERGTYITLIGFTWGIGAVLGPVIGGAFSISAATWRWAFYINLVVGAAMGPIYVFCLPPLHPIKGVSIRSRISNLDFVGFVLNSALWVMFTIPLTMAGGQWGWNDGRTIASFVVFGVILVVYALQQYLAIFTTTETRAFPIHLLKSRTQVLLFIGTSANITTLFVVVYFIPIYFQFVHNDSALMAAVRLLPYVVICVTFNLLAGHLLSKVQYYMPMYIISGVFVTLGGALLMAYLDPSTSESSIYGFTVLIAVGSGITLQIGYAVAGIKAGPKSLGDAISLQNVSQIGGTVLALVIAGQIFQSMAFQYLSEVLKDTGYSAKEIHDAVAGAQSKLFTELTGELRERAILAITQGMQKSFILVIVSGAVLIVTGAFMRVERLFGEIIVA</sequence>
<feature type="domain" description="Major facilitator superfamily (MFS) profile" evidence="9">
    <location>
        <begin position="81"/>
        <end position="578"/>
    </location>
</feature>
<evidence type="ECO:0000256" key="2">
    <source>
        <dbReference type="ARBA" id="ARBA00007520"/>
    </source>
</evidence>
<feature type="transmembrane region" description="Helical" evidence="8">
    <location>
        <begin position="275"/>
        <end position="295"/>
    </location>
</feature>
<dbReference type="KEGG" id="tmn:UCRPA7_2187"/>
<feature type="transmembrane region" description="Helical" evidence="8">
    <location>
        <begin position="171"/>
        <end position="192"/>
    </location>
</feature>
<keyword evidence="3" id="KW-0813">Transport</keyword>
<proteinExistence type="inferred from homology"/>
<dbReference type="EMBL" id="KB932927">
    <property type="protein sequence ID" value="EOO02316.1"/>
    <property type="molecule type" value="Genomic_DNA"/>
</dbReference>
<dbReference type="InterPro" id="IPR036259">
    <property type="entry name" value="MFS_trans_sf"/>
</dbReference>
<feature type="transmembrane region" description="Helical" evidence="8">
    <location>
        <begin position="485"/>
        <end position="507"/>
    </location>
</feature>
<dbReference type="RefSeq" id="XP_007912951.1">
    <property type="nucleotide sequence ID" value="XM_007914760.1"/>
</dbReference>
<keyword evidence="4 8" id="KW-0812">Transmembrane</keyword>
<evidence type="ECO:0000256" key="4">
    <source>
        <dbReference type="ARBA" id="ARBA00022692"/>
    </source>
</evidence>
<dbReference type="GeneID" id="19322410"/>
<feature type="transmembrane region" description="Helical" evidence="8">
    <location>
        <begin position="307"/>
        <end position="328"/>
    </location>
</feature>
<dbReference type="eggNOG" id="KOG0254">
    <property type="taxonomic scope" value="Eukaryota"/>
</dbReference>
<dbReference type="PANTHER" id="PTHR23501">
    <property type="entry name" value="MAJOR FACILITATOR SUPERFAMILY"/>
    <property type="match status" value="1"/>
</dbReference>
<dbReference type="AlphaFoldDB" id="R8BSJ8"/>
<evidence type="ECO:0000256" key="7">
    <source>
        <dbReference type="SAM" id="MobiDB-lite"/>
    </source>
</evidence>
<dbReference type="Gene3D" id="1.20.1250.20">
    <property type="entry name" value="MFS general substrate transporter like domains"/>
    <property type="match status" value="2"/>
</dbReference>
<evidence type="ECO:0000313" key="11">
    <source>
        <dbReference type="Proteomes" id="UP000014074"/>
    </source>
</evidence>
<dbReference type="SUPFAM" id="SSF103473">
    <property type="entry name" value="MFS general substrate transporter"/>
    <property type="match status" value="1"/>
</dbReference>
<feature type="region of interest" description="Disordered" evidence="7">
    <location>
        <begin position="1"/>
        <end position="68"/>
    </location>
</feature>
<dbReference type="InterPro" id="IPR020846">
    <property type="entry name" value="MFS_dom"/>
</dbReference>
<evidence type="ECO:0000256" key="6">
    <source>
        <dbReference type="ARBA" id="ARBA00023136"/>
    </source>
</evidence>
<evidence type="ECO:0000256" key="5">
    <source>
        <dbReference type="ARBA" id="ARBA00022989"/>
    </source>
</evidence>
<feature type="transmembrane region" description="Helical" evidence="8">
    <location>
        <begin position="348"/>
        <end position="368"/>
    </location>
</feature>
<feature type="compositionally biased region" description="Basic and acidic residues" evidence="7">
    <location>
        <begin position="46"/>
        <end position="66"/>
    </location>
</feature>
<comment type="subcellular location">
    <subcellularLocation>
        <location evidence="1">Membrane</location>
        <topology evidence="1">Multi-pass membrane protein</topology>
    </subcellularLocation>
</comment>
<evidence type="ECO:0000256" key="1">
    <source>
        <dbReference type="ARBA" id="ARBA00004141"/>
    </source>
</evidence>
<dbReference type="GO" id="GO:0005886">
    <property type="term" value="C:plasma membrane"/>
    <property type="evidence" value="ECO:0007669"/>
    <property type="project" value="TreeGrafter"/>
</dbReference>
<feature type="transmembrane region" description="Helical" evidence="8">
    <location>
        <begin position="556"/>
        <end position="575"/>
    </location>
</feature>
<evidence type="ECO:0000313" key="10">
    <source>
        <dbReference type="EMBL" id="EOO02316.1"/>
    </source>
</evidence>
<organism evidence="10 11">
    <name type="scientific">Phaeoacremonium minimum (strain UCR-PA7)</name>
    <name type="common">Esca disease fungus</name>
    <name type="synonym">Togninia minima</name>
    <dbReference type="NCBI Taxonomy" id="1286976"/>
    <lineage>
        <taxon>Eukaryota</taxon>
        <taxon>Fungi</taxon>
        <taxon>Dikarya</taxon>
        <taxon>Ascomycota</taxon>
        <taxon>Pezizomycotina</taxon>
        <taxon>Sordariomycetes</taxon>
        <taxon>Sordariomycetidae</taxon>
        <taxon>Togniniales</taxon>
        <taxon>Togniniaceae</taxon>
        <taxon>Phaeoacremonium</taxon>
    </lineage>
</organism>
<dbReference type="PANTHER" id="PTHR23501:SF12">
    <property type="entry name" value="MAJOR FACILITATOR SUPERFAMILY (MFS) PROFILE DOMAIN-CONTAINING PROTEIN-RELATED"/>
    <property type="match status" value="1"/>
</dbReference>
<protein>
    <recommendedName>
        <fullName evidence="9">Major facilitator superfamily (MFS) profile domain-containing protein</fullName>
    </recommendedName>
</protein>
<feature type="compositionally biased region" description="Basic and acidic residues" evidence="7">
    <location>
        <begin position="1"/>
        <end position="14"/>
    </location>
</feature>
<dbReference type="GO" id="GO:0022857">
    <property type="term" value="F:transmembrane transporter activity"/>
    <property type="evidence" value="ECO:0007669"/>
    <property type="project" value="InterPro"/>
</dbReference>
<dbReference type="Pfam" id="PF07690">
    <property type="entry name" value="MFS_1"/>
    <property type="match status" value="1"/>
</dbReference>
<feature type="transmembrane region" description="Helical" evidence="8">
    <location>
        <begin position="445"/>
        <end position="464"/>
    </location>
</feature>
<keyword evidence="11" id="KW-1185">Reference proteome</keyword>
<dbReference type="HOGENOM" id="CLU_000960_22_1_1"/>
<dbReference type="PROSITE" id="PS50850">
    <property type="entry name" value="MFS"/>
    <property type="match status" value="1"/>
</dbReference>
<dbReference type="OrthoDB" id="10021397at2759"/>
<feature type="transmembrane region" description="Helical" evidence="8">
    <location>
        <begin position="145"/>
        <end position="165"/>
    </location>
</feature>
<evidence type="ECO:0000256" key="3">
    <source>
        <dbReference type="ARBA" id="ARBA00022448"/>
    </source>
</evidence>
<keyword evidence="5 8" id="KW-1133">Transmembrane helix</keyword>
<dbReference type="InterPro" id="IPR011701">
    <property type="entry name" value="MFS"/>
</dbReference>
<evidence type="ECO:0000256" key="8">
    <source>
        <dbReference type="SAM" id="Phobius"/>
    </source>
</evidence>
<evidence type="ECO:0000259" key="9">
    <source>
        <dbReference type="PROSITE" id="PS50850"/>
    </source>
</evidence>
<keyword evidence="6 8" id="KW-0472">Membrane</keyword>
<feature type="compositionally biased region" description="Basic and acidic residues" evidence="7">
    <location>
        <begin position="27"/>
        <end position="38"/>
    </location>
</feature>
<dbReference type="FunFam" id="1.20.1250.20:FF:000429">
    <property type="entry name" value="MFS drug efflux transporter, putative"/>
    <property type="match status" value="1"/>
</dbReference>
<name>R8BSJ8_PHAM7</name>
<comment type="similarity">
    <text evidence="2">Belongs to the major facilitator superfamily. TCR/Tet family.</text>
</comment>
<feature type="transmembrane region" description="Helical" evidence="8">
    <location>
        <begin position="75"/>
        <end position="94"/>
    </location>
</feature>
<accession>R8BSJ8</accession>
<feature type="transmembrane region" description="Helical" evidence="8">
    <location>
        <begin position="413"/>
        <end position="433"/>
    </location>
</feature>